<evidence type="ECO:0000313" key="6">
    <source>
        <dbReference type="Proteomes" id="UP000694856"/>
    </source>
</evidence>
<sequence length="244" mass="27968">MKLLSLCLGLTLVCAWRERNDVVESNFDISKISGDWYSILLASDFKGKIEENGSFRISMEHISACDNSSLALKLYTNMRQLVPSVSLEQQLILFYRVNGECTEISLICDKAEEDDVYTLTCKYATKKKKSFYDGYNIFCILEVDYDKYIIFYLVNVSNNGTFHVLKLSARERDVTAMLKRKFVRICQKYGIVEENIVDLTKVDHCLQARESAADQASRISTEIRGQMKTMVELLPTWVPGLCIQ</sequence>
<proteinExistence type="inferred from homology"/>
<keyword evidence="6" id="KW-1185">Reference proteome</keyword>
<dbReference type="Pfam" id="PF00061">
    <property type="entry name" value="Lipocalin"/>
    <property type="match status" value="1"/>
</dbReference>
<organism evidence="6 7">
    <name type="scientific">Camelus ferus</name>
    <name type="common">Wild bactrian camel</name>
    <name type="synonym">Camelus bactrianus ferus</name>
    <dbReference type="NCBI Taxonomy" id="419612"/>
    <lineage>
        <taxon>Eukaryota</taxon>
        <taxon>Metazoa</taxon>
        <taxon>Chordata</taxon>
        <taxon>Craniata</taxon>
        <taxon>Vertebrata</taxon>
        <taxon>Euteleostomi</taxon>
        <taxon>Mammalia</taxon>
        <taxon>Eutheria</taxon>
        <taxon>Laurasiatheria</taxon>
        <taxon>Artiodactyla</taxon>
        <taxon>Tylopoda</taxon>
        <taxon>Camelidae</taxon>
        <taxon>Camelus</taxon>
    </lineage>
</organism>
<dbReference type="PROSITE" id="PS00213">
    <property type="entry name" value="LIPOCALIN"/>
    <property type="match status" value="1"/>
</dbReference>
<dbReference type="InterPro" id="IPR000566">
    <property type="entry name" value="Lipocln_cytosolic_FA-bd_dom"/>
</dbReference>
<dbReference type="GO" id="GO:0005615">
    <property type="term" value="C:extracellular space"/>
    <property type="evidence" value="ECO:0007669"/>
    <property type="project" value="TreeGrafter"/>
</dbReference>
<evidence type="ECO:0000256" key="1">
    <source>
        <dbReference type="ARBA" id="ARBA00006889"/>
    </source>
</evidence>
<name>A0A8B8SYA5_CAMFR</name>
<gene>
    <name evidence="7" type="primary">LOC102514102</name>
</gene>
<dbReference type="SUPFAM" id="SSF50814">
    <property type="entry name" value="Lipocalins"/>
    <property type="match status" value="1"/>
</dbReference>
<dbReference type="PANTHER" id="PTHR11430">
    <property type="entry name" value="LIPOCALIN"/>
    <property type="match status" value="1"/>
</dbReference>
<dbReference type="InterPro" id="IPR022272">
    <property type="entry name" value="Lipocalin_CS"/>
</dbReference>
<dbReference type="PANTHER" id="PTHR11430:SF76">
    <property type="entry name" value="MAJOR URINARY PROTEIN 1-RELATED"/>
    <property type="match status" value="1"/>
</dbReference>
<evidence type="ECO:0000256" key="3">
    <source>
        <dbReference type="RuleBase" id="RU003695"/>
    </source>
</evidence>
<accession>A0A8B8SYA5</accession>
<dbReference type="InterPro" id="IPR012674">
    <property type="entry name" value="Calycin"/>
</dbReference>
<evidence type="ECO:0000313" key="7">
    <source>
        <dbReference type="RefSeq" id="XP_032335021.1"/>
    </source>
</evidence>
<dbReference type="KEGG" id="cfr:102514102"/>
<feature type="domain" description="Lipocalin/cytosolic fatty-acid binding" evidence="5">
    <location>
        <begin position="33"/>
        <end position="202"/>
    </location>
</feature>
<dbReference type="GeneID" id="102514102"/>
<dbReference type="Proteomes" id="UP000694856">
    <property type="component" value="Chromosome 4"/>
</dbReference>
<protein>
    <submittedName>
        <fullName evidence="7">Allergen Fel d 4-like</fullName>
    </submittedName>
</protein>
<dbReference type="GO" id="GO:0005549">
    <property type="term" value="F:odorant binding"/>
    <property type="evidence" value="ECO:0007669"/>
    <property type="project" value="TreeGrafter"/>
</dbReference>
<comment type="similarity">
    <text evidence="1 3">Belongs to the calycin superfamily. Lipocalin family.</text>
</comment>
<dbReference type="RefSeq" id="XP_032335021.1">
    <property type="nucleotide sequence ID" value="XM_032479130.1"/>
</dbReference>
<evidence type="ECO:0000259" key="5">
    <source>
        <dbReference type="Pfam" id="PF00061"/>
    </source>
</evidence>
<dbReference type="Gene3D" id="2.40.128.20">
    <property type="match status" value="1"/>
</dbReference>
<dbReference type="AlphaFoldDB" id="A0A8B8SYA5"/>
<evidence type="ECO:0000256" key="2">
    <source>
        <dbReference type="ARBA" id="ARBA00022448"/>
    </source>
</evidence>
<reference evidence="7" key="1">
    <citation type="submission" date="2025-08" db="UniProtKB">
        <authorList>
            <consortium name="RefSeq"/>
        </authorList>
    </citation>
    <scope>IDENTIFICATION</scope>
    <source>
        <tissue evidence="7">Ear skin</tissue>
    </source>
</reference>
<keyword evidence="2" id="KW-0813">Transport</keyword>
<dbReference type="InterPro" id="IPR002345">
    <property type="entry name" value="Lipocalin"/>
</dbReference>
<dbReference type="GO" id="GO:0036094">
    <property type="term" value="F:small molecule binding"/>
    <property type="evidence" value="ECO:0007669"/>
    <property type="project" value="InterPro"/>
</dbReference>
<feature type="signal peptide" evidence="4">
    <location>
        <begin position="1"/>
        <end position="15"/>
    </location>
</feature>
<keyword evidence="4" id="KW-0732">Signal</keyword>
<evidence type="ECO:0000256" key="4">
    <source>
        <dbReference type="SAM" id="SignalP"/>
    </source>
</evidence>
<feature type="chain" id="PRO_5034646915" evidence="4">
    <location>
        <begin position="16"/>
        <end position="244"/>
    </location>
</feature>